<evidence type="ECO:0000313" key="3">
    <source>
        <dbReference type="Proteomes" id="UP000002313"/>
    </source>
</evidence>
<evidence type="ECO:0000313" key="2">
    <source>
        <dbReference type="EMBL" id="AHL30089.1"/>
    </source>
</evidence>
<dbReference type="OrthoDB" id="10394570at2759"/>
<reference evidence="2 3" key="2">
    <citation type="journal article" date="2012" name="Proc. Natl. Acad. Sci. U.S.A.">
        <title>Gain and loss of multiple functionally related, horizontally transferred genes in the reduced genomes of two microsporidian parasites.</title>
        <authorList>
            <person name="Pombert J.-F."/>
            <person name="Selman M."/>
            <person name="Burki F."/>
            <person name="Bardell F.T."/>
            <person name="Farinelli L."/>
            <person name="Solter L.F."/>
            <person name="Whitman D.W."/>
            <person name="Weiss L.M."/>
            <person name="Corradi N."/>
            <person name="Keeling P.J."/>
        </authorList>
    </citation>
    <scope>NUCLEOTIDE SEQUENCE [LARGE SCALE GENOMIC DNA]</scope>
    <source>
        <strain evidence="2 3">ATCC 50506</strain>
    </source>
</reference>
<dbReference type="GeneID" id="20314021"/>
<dbReference type="VEuPathDB" id="MicrosporidiaDB:Eint_040515"/>
<sequence length="85" mass="9428">MEFKASLRLPCESPEIVATAIRCEDSDCDMPEETYSHEDGYLVVNVSAAKIKDLSKSLNSLLSRFKLSVESIEMCKKLGGRKEVG</sequence>
<dbReference type="InterPro" id="IPR015419">
    <property type="entry name" value="CTAG/Pcc1"/>
</dbReference>
<keyword evidence="3" id="KW-1185">Reference proteome</keyword>
<dbReference type="Proteomes" id="UP000002313">
    <property type="component" value="Chromosome IV"/>
</dbReference>
<dbReference type="RefSeq" id="XP_009161834.1">
    <property type="nucleotide sequence ID" value="XM_009163570.1"/>
</dbReference>
<gene>
    <name evidence="2" type="ORF">Eint_040515</name>
</gene>
<dbReference type="KEGG" id="ein:Eint_040515"/>
<dbReference type="Pfam" id="PF09341">
    <property type="entry name" value="Pcc1"/>
    <property type="match status" value="1"/>
</dbReference>
<proteinExistence type="inferred from homology"/>
<dbReference type="EMBL" id="CP001945">
    <property type="protein sequence ID" value="AHL30089.1"/>
    <property type="molecule type" value="Genomic_DNA"/>
</dbReference>
<name>W8Q1U2_ENCIT</name>
<dbReference type="AlphaFoldDB" id="W8Q1U2"/>
<accession>W8Q1U2</accession>
<evidence type="ECO:0000256" key="1">
    <source>
        <dbReference type="ARBA" id="ARBA00007073"/>
    </source>
</evidence>
<reference evidence="2 3" key="1">
    <citation type="journal article" date="2010" name="Nat. Commun.">
        <title>The complete sequence of the smallest known nuclear genome from the microsporidian Encephalitozoon intestinalis.</title>
        <authorList>
            <person name="Corradi N."/>
            <person name="Pombert J.-F."/>
            <person name="Farinelli L."/>
            <person name="Didier E.S."/>
            <person name="Keeling P.J."/>
        </authorList>
    </citation>
    <scope>NUCLEOTIDE SEQUENCE [LARGE SCALE GENOMIC DNA]</scope>
    <source>
        <strain evidence="2 3">ATCC 50506</strain>
    </source>
</reference>
<organism evidence="2 3">
    <name type="scientific">Encephalitozoon intestinalis (strain ATCC 50506)</name>
    <name type="common">Microsporidian parasite</name>
    <name type="synonym">Septata intestinalis</name>
    <dbReference type="NCBI Taxonomy" id="876142"/>
    <lineage>
        <taxon>Eukaryota</taxon>
        <taxon>Fungi</taxon>
        <taxon>Fungi incertae sedis</taxon>
        <taxon>Microsporidia</taxon>
        <taxon>Unikaryonidae</taxon>
        <taxon>Encephalitozoon</taxon>
    </lineage>
</organism>
<dbReference type="HOGENOM" id="CLU_2512625_0_0_1"/>
<protein>
    <submittedName>
        <fullName evidence="2">Transcription factor Pcc1-like protein</fullName>
    </submittedName>
</protein>
<comment type="similarity">
    <text evidence="1">Belongs to the CTAG/PCC1 family.</text>
</comment>